<keyword evidence="3" id="KW-1185">Reference proteome</keyword>
<dbReference type="STRING" id="886293.Sinac_1196"/>
<dbReference type="InterPro" id="IPR048579">
    <property type="entry name" value="RNAseD_HRDC_C"/>
</dbReference>
<dbReference type="KEGG" id="saci:Sinac_1196"/>
<protein>
    <submittedName>
        <fullName evidence="2">Ribonuclease D</fullName>
    </submittedName>
</protein>
<dbReference type="InterPro" id="IPR044876">
    <property type="entry name" value="HRDC_dom_sf"/>
</dbReference>
<dbReference type="CDD" id="cd06142">
    <property type="entry name" value="RNaseD_exo"/>
    <property type="match status" value="1"/>
</dbReference>
<evidence type="ECO:0000259" key="1">
    <source>
        <dbReference type="PROSITE" id="PS50967"/>
    </source>
</evidence>
<dbReference type="SUPFAM" id="SSF47819">
    <property type="entry name" value="HRDC-like"/>
    <property type="match status" value="2"/>
</dbReference>
<dbReference type="Proteomes" id="UP000010798">
    <property type="component" value="Chromosome"/>
</dbReference>
<dbReference type="InterPro" id="IPR012337">
    <property type="entry name" value="RNaseH-like_sf"/>
</dbReference>
<reference evidence="2 3" key="1">
    <citation type="submission" date="2012-02" db="EMBL/GenBank/DDBJ databases">
        <title>Complete sequence of chromosome of Singulisphaera acidiphila DSM 18658.</title>
        <authorList>
            <consortium name="US DOE Joint Genome Institute (JGI-PGF)"/>
            <person name="Lucas S."/>
            <person name="Copeland A."/>
            <person name="Lapidus A."/>
            <person name="Glavina del Rio T."/>
            <person name="Dalin E."/>
            <person name="Tice H."/>
            <person name="Bruce D."/>
            <person name="Goodwin L."/>
            <person name="Pitluck S."/>
            <person name="Peters L."/>
            <person name="Ovchinnikova G."/>
            <person name="Chertkov O."/>
            <person name="Kyrpides N."/>
            <person name="Mavromatis K."/>
            <person name="Ivanova N."/>
            <person name="Brettin T."/>
            <person name="Detter J.C."/>
            <person name="Han C."/>
            <person name="Larimer F."/>
            <person name="Land M."/>
            <person name="Hauser L."/>
            <person name="Markowitz V."/>
            <person name="Cheng J.-F."/>
            <person name="Hugenholtz P."/>
            <person name="Woyke T."/>
            <person name="Wu D."/>
            <person name="Tindall B."/>
            <person name="Pomrenke H."/>
            <person name="Brambilla E."/>
            <person name="Klenk H.-P."/>
            <person name="Eisen J.A."/>
        </authorList>
    </citation>
    <scope>NUCLEOTIDE SEQUENCE [LARGE SCALE GENOMIC DNA]</scope>
    <source>
        <strain evidence="3">ATCC BAA-1392 / DSM 18658 / VKM B-2454 / MOB10</strain>
    </source>
</reference>
<organism evidence="2 3">
    <name type="scientific">Singulisphaera acidiphila (strain ATCC BAA-1392 / DSM 18658 / VKM B-2454 / MOB10)</name>
    <dbReference type="NCBI Taxonomy" id="886293"/>
    <lineage>
        <taxon>Bacteria</taxon>
        <taxon>Pseudomonadati</taxon>
        <taxon>Planctomycetota</taxon>
        <taxon>Planctomycetia</taxon>
        <taxon>Isosphaerales</taxon>
        <taxon>Isosphaeraceae</taxon>
        <taxon>Singulisphaera</taxon>
    </lineage>
</organism>
<dbReference type="PANTHER" id="PTHR47649">
    <property type="entry name" value="RIBONUCLEASE D"/>
    <property type="match status" value="1"/>
</dbReference>
<dbReference type="InterPro" id="IPR010997">
    <property type="entry name" value="HRDC-like_sf"/>
</dbReference>
<dbReference type="PROSITE" id="PS50967">
    <property type="entry name" value="HRDC"/>
    <property type="match status" value="1"/>
</dbReference>
<dbReference type="AlphaFoldDB" id="L0D8M5"/>
<gene>
    <name evidence="2" type="ordered locus">Sinac_1196</name>
</gene>
<dbReference type="Gene3D" id="1.10.150.80">
    <property type="entry name" value="HRDC domain"/>
    <property type="match status" value="2"/>
</dbReference>
<sequence>MADATEEPLIATPSALGELVDHLRASGRFAFDTEFVSEETFEPVLCLIQVATRERLAVIDPLAIEDLSPFWDLVIDPTVEVVMHAASEDLRICRFKTGTVPRRVFDVQIAAGLVGFGYPLSLVNLIGQALRITVSGGETRTDWRRRPLTGAQLRYALDDVRYLLDLADLLSAQLKELGRVDWAEGEFAQFVSSIQNRVEEERWRRLPGLHQLNRRGLESARRLAEWRFGEARRSNRPIRQLLRDDLLVAIAKRQPASRRDLEALRDFNRPHLLGKATDLLAVIASAQLVAPEDLPEPPDRHDDGPGLTMVVNLLAAALAQCCAQAKVAAGLVGTSNDLKDLIRWHSQNCPESSRPELAEGWRAEVCGKPLLDVLSGRCALRVADPRADVPVVLEPLDDRRPN</sequence>
<dbReference type="HOGENOM" id="CLU_042387_0_0_0"/>
<dbReference type="InterPro" id="IPR002562">
    <property type="entry name" value="3'-5'_exonuclease_dom"/>
</dbReference>
<dbReference type="Pfam" id="PF21293">
    <property type="entry name" value="RNAseD_HRDC_C"/>
    <property type="match status" value="1"/>
</dbReference>
<dbReference type="Pfam" id="PF01612">
    <property type="entry name" value="DNA_pol_A_exo1"/>
    <property type="match status" value="1"/>
</dbReference>
<dbReference type="GO" id="GO:0000166">
    <property type="term" value="F:nucleotide binding"/>
    <property type="evidence" value="ECO:0007669"/>
    <property type="project" value="InterPro"/>
</dbReference>
<dbReference type="InterPro" id="IPR002121">
    <property type="entry name" value="HRDC_dom"/>
</dbReference>
<dbReference type="GO" id="GO:0003676">
    <property type="term" value="F:nucleic acid binding"/>
    <property type="evidence" value="ECO:0007669"/>
    <property type="project" value="InterPro"/>
</dbReference>
<dbReference type="PANTHER" id="PTHR47649:SF1">
    <property type="entry name" value="RIBONUCLEASE D"/>
    <property type="match status" value="1"/>
</dbReference>
<dbReference type="EMBL" id="CP003364">
    <property type="protein sequence ID" value="AGA25587.1"/>
    <property type="molecule type" value="Genomic_DNA"/>
</dbReference>
<dbReference type="OrthoDB" id="9800549at2"/>
<dbReference type="GO" id="GO:0006139">
    <property type="term" value="P:nucleobase-containing compound metabolic process"/>
    <property type="evidence" value="ECO:0007669"/>
    <property type="project" value="InterPro"/>
</dbReference>
<dbReference type="InterPro" id="IPR036397">
    <property type="entry name" value="RNaseH_sf"/>
</dbReference>
<dbReference type="SMART" id="SM00474">
    <property type="entry name" value="35EXOc"/>
    <property type="match status" value="1"/>
</dbReference>
<proteinExistence type="predicted"/>
<dbReference type="eggNOG" id="COG0349">
    <property type="taxonomic scope" value="Bacteria"/>
</dbReference>
<dbReference type="Gene3D" id="3.30.420.10">
    <property type="entry name" value="Ribonuclease H-like superfamily/Ribonuclease H"/>
    <property type="match status" value="1"/>
</dbReference>
<evidence type="ECO:0000313" key="3">
    <source>
        <dbReference type="Proteomes" id="UP000010798"/>
    </source>
</evidence>
<dbReference type="Pfam" id="PF00570">
    <property type="entry name" value="HRDC"/>
    <property type="match status" value="1"/>
</dbReference>
<dbReference type="GO" id="GO:0008408">
    <property type="term" value="F:3'-5' exonuclease activity"/>
    <property type="evidence" value="ECO:0007669"/>
    <property type="project" value="InterPro"/>
</dbReference>
<dbReference type="SUPFAM" id="SSF53098">
    <property type="entry name" value="Ribonuclease H-like"/>
    <property type="match status" value="1"/>
</dbReference>
<dbReference type="InterPro" id="IPR051086">
    <property type="entry name" value="RNase_D-like"/>
</dbReference>
<feature type="domain" description="HRDC" evidence="1">
    <location>
        <begin position="213"/>
        <end position="293"/>
    </location>
</feature>
<name>L0D8M5_SINAD</name>
<dbReference type="RefSeq" id="WP_015244763.1">
    <property type="nucleotide sequence ID" value="NC_019892.1"/>
</dbReference>
<accession>L0D8M5</accession>
<evidence type="ECO:0000313" key="2">
    <source>
        <dbReference type="EMBL" id="AGA25587.1"/>
    </source>
</evidence>
<dbReference type="SMART" id="SM00341">
    <property type="entry name" value="HRDC"/>
    <property type="match status" value="1"/>
</dbReference>